<accession>A0A6J4T4P3</accession>
<feature type="domain" description="DUF4142" evidence="2">
    <location>
        <begin position="76"/>
        <end position="210"/>
    </location>
</feature>
<dbReference type="PROSITE" id="PS51257">
    <property type="entry name" value="PROKAR_LIPOPROTEIN"/>
    <property type="match status" value="1"/>
</dbReference>
<dbReference type="EMBL" id="CADCVW010000089">
    <property type="protein sequence ID" value="CAA9513080.1"/>
    <property type="molecule type" value="Genomic_DNA"/>
</dbReference>
<gene>
    <name evidence="3" type="ORF">AVDCRST_MAG39-2147</name>
</gene>
<protein>
    <recommendedName>
        <fullName evidence="2">DUF4142 domain-containing protein</fullName>
    </recommendedName>
</protein>
<keyword evidence="1" id="KW-0732">Signal</keyword>
<proteinExistence type="predicted"/>
<dbReference type="PANTHER" id="PTHR38593">
    <property type="entry name" value="BLR2558 PROTEIN"/>
    <property type="match status" value="1"/>
</dbReference>
<dbReference type="PANTHER" id="PTHR38593:SF1">
    <property type="entry name" value="BLR2558 PROTEIN"/>
    <property type="match status" value="1"/>
</dbReference>
<reference evidence="3" key="1">
    <citation type="submission" date="2020-02" db="EMBL/GenBank/DDBJ databases">
        <authorList>
            <person name="Meier V. D."/>
        </authorList>
    </citation>
    <scope>NUCLEOTIDE SEQUENCE</scope>
    <source>
        <strain evidence="3">AVDCRST_MAG39</strain>
    </source>
</reference>
<feature type="chain" id="PRO_5026819041" description="DUF4142 domain-containing protein" evidence="1">
    <location>
        <begin position="18"/>
        <end position="224"/>
    </location>
</feature>
<name>A0A6J4T4P3_9SPHN</name>
<dbReference type="InterPro" id="IPR012347">
    <property type="entry name" value="Ferritin-like"/>
</dbReference>
<dbReference type="Gene3D" id="1.20.1260.10">
    <property type="match status" value="1"/>
</dbReference>
<dbReference type="AlphaFoldDB" id="A0A6J4T4P3"/>
<feature type="signal peptide" evidence="1">
    <location>
        <begin position="1"/>
        <end position="17"/>
    </location>
</feature>
<sequence>MQSKIGMAALAMSLALAGCGRGEGGEGGDGAVEAGSISGRGEIGNAAVAEAVASDVNTTVGSSSAAASAVQGAVPQEFVNAAAGAGAFIVESSRLAMQKQVSSGMRGYAEQMISAHGRSAAMLRTAAAGAATPVTPNGQLTPEYQAKMAFLAQRDGDRFESRFIQDHIIVHERTQQAMGNYARTGADPALKAHAAAMVPEIEGHLARARAVQAGTTTAQGRPAG</sequence>
<organism evidence="3">
    <name type="scientific">uncultured Sphingomonadaceae bacterium</name>
    <dbReference type="NCBI Taxonomy" id="169976"/>
    <lineage>
        <taxon>Bacteria</taxon>
        <taxon>Pseudomonadati</taxon>
        <taxon>Pseudomonadota</taxon>
        <taxon>Alphaproteobacteria</taxon>
        <taxon>Sphingomonadales</taxon>
        <taxon>Sphingomonadaceae</taxon>
        <taxon>environmental samples</taxon>
    </lineage>
</organism>
<evidence type="ECO:0000256" key="1">
    <source>
        <dbReference type="SAM" id="SignalP"/>
    </source>
</evidence>
<dbReference type="InterPro" id="IPR025419">
    <property type="entry name" value="DUF4142"/>
</dbReference>
<dbReference type="Pfam" id="PF13628">
    <property type="entry name" value="DUF4142"/>
    <property type="match status" value="1"/>
</dbReference>
<evidence type="ECO:0000259" key="2">
    <source>
        <dbReference type="Pfam" id="PF13628"/>
    </source>
</evidence>
<evidence type="ECO:0000313" key="3">
    <source>
        <dbReference type="EMBL" id="CAA9513080.1"/>
    </source>
</evidence>